<protein>
    <submittedName>
        <fullName evidence="1">Uncharacterized protein</fullName>
    </submittedName>
</protein>
<comment type="caution">
    <text evidence="1">The sequence shown here is derived from an EMBL/GenBank/DDBJ whole genome shotgun (WGS) entry which is preliminary data.</text>
</comment>
<evidence type="ECO:0000313" key="2">
    <source>
        <dbReference type="Proteomes" id="UP000828941"/>
    </source>
</evidence>
<reference evidence="1 2" key="1">
    <citation type="journal article" date="2022" name="DNA Res.">
        <title>Chromosomal-level genome assembly of the orchid tree Bauhinia variegata (Leguminosae; Cercidoideae) supports the allotetraploid origin hypothesis of Bauhinia.</title>
        <authorList>
            <person name="Zhong Y."/>
            <person name="Chen Y."/>
            <person name="Zheng D."/>
            <person name="Pang J."/>
            <person name="Liu Y."/>
            <person name="Luo S."/>
            <person name="Meng S."/>
            <person name="Qian L."/>
            <person name="Wei D."/>
            <person name="Dai S."/>
            <person name="Zhou R."/>
        </authorList>
    </citation>
    <scope>NUCLEOTIDE SEQUENCE [LARGE SCALE GENOMIC DNA]</scope>
    <source>
        <strain evidence="1">BV-YZ2020</strain>
    </source>
</reference>
<organism evidence="1 2">
    <name type="scientific">Bauhinia variegata</name>
    <name type="common">Purple orchid tree</name>
    <name type="synonym">Phanera variegata</name>
    <dbReference type="NCBI Taxonomy" id="167791"/>
    <lineage>
        <taxon>Eukaryota</taxon>
        <taxon>Viridiplantae</taxon>
        <taxon>Streptophyta</taxon>
        <taxon>Embryophyta</taxon>
        <taxon>Tracheophyta</taxon>
        <taxon>Spermatophyta</taxon>
        <taxon>Magnoliopsida</taxon>
        <taxon>eudicotyledons</taxon>
        <taxon>Gunneridae</taxon>
        <taxon>Pentapetalae</taxon>
        <taxon>rosids</taxon>
        <taxon>fabids</taxon>
        <taxon>Fabales</taxon>
        <taxon>Fabaceae</taxon>
        <taxon>Cercidoideae</taxon>
        <taxon>Cercideae</taxon>
        <taxon>Bauhiniinae</taxon>
        <taxon>Bauhinia</taxon>
    </lineage>
</organism>
<evidence type="ECO:0000313" key="1">
    <source>
        <dbReference type="EMBL" id="KAI4347109.1"/>
    </source>
</evidence>
<dbReference type="EMBL" id="CM039429">
    <property type="protein sequence ID" value="KAI4347109.1"/>
    <property type="molecule type" value="Genomic_DNA"/>
</dbReference>
<accession>A0ACB9PGM4</accession>
<dbReference type="Proteomes" id="UP000828941">
    <property type="component" value="Chromosome 4"/>
</dbReference>
<proteinExistence type="predicted"/>
<keyword evidence="2" id="KW-1185">Reference proteome</keyword>
<gene>
    <name evidence="1" type="ORF">L6164_007955</name>
</gene>
<name>A0ACB9PGM4_BAUVA</name>
<sequence length="852" mass="95362">MASFTLNSCSLKQESLCLISLTFSRYHSMLNTCKFHSFPHFHTHLPLKTSLELKVSPDFAVKKAHASVPKLGALEHETSTRAINSSDSTETETGCSSVKSILERVTKKRAEKGFSRNIRKTPGYRERRGINSRHSSQSSKDDSTAVGEKMEKKGNENLVGKGNNKGKKSKKDKDSPADKLRLALDQCSKRGDVMGALSLYDSAQREGVKLGQHHSTVLLYLCSSAAFGVVQPAKSGSGNRTLNALASYNEAENPMELSESANKNDRDFLNTMPDGPALANGRLTNMINSHDTVDDIELNSSVSNDKNITKFSRNVDGKTYLRNESVEFSPAKDVSCNQEDRRILVSEDVKKYALQRGFEIYENMCLDKVPMNEAALTAVARMAMSMGDGDMAFEMVRQMKALGINPRLRSYGPALSAFSNSGDVDKAFAVEKHMLEHGVFPEEPELEALLRVSVGAGQGDKVYYLLHKLRTNIRKVSPPTADVITDWFNSKQASKVGKRKWDKKLIKEAIENNGGGWHGQGWLGKGKWKVSHTNIGTDGICKCCGLRLATIDLDPIETEDFAKSVASIAITREKHSNFQKFQKWLANYGPFEAVIDAANVGLYGQGRFIPSRINAVVNGIRQKLPSKKFPLIILHNKRITGHKMDAPLNRALVDKWRNANALYATPTGSNDDWYWLYAAIKFKCLLVTNDEMRDHIFQLLGNDFFPRWKERHQVHFSFPGVGPEFHMPTSYSVVIQESEDGHWHIPVESEHNLESERRWLCITLAKTGPVRQETSTSKVNSKLLEDEECARSVKTIEHLNHGNHEEMRDTPQEKHKNLRNIFSASVFSDHRTLLSEIEAAELLAGCTIDFQI</sequence>